<dbReference type="PANTHER" id="PTHR47099:SF1">
    <property type="entry name" value="METHYLCOBAMIDE:COM METHYLTRANSFERASE MTBA"/>
    <property type="match status" value="1"/>
</dbReference>
<dbReference type="AlphaFoldDB" id="C4V5U0"/>
<dbReference type="InterPro" id="IPR052024">
    <property type="entry name" value="Methanogen_methyltrans"/>
</dbReference>
<dbReference type="Pfam" id="PF01208">
    <property type="entry name" value="URO-D"/>
    <property type="match status" value="1"/>
</dbReference>
<evidence type="ECO:0000313" key="3">
    <source>
        <dbReference type="Proteomes" id="UP000005309"/>
    </source>
</evidence>
<keyword evidence="3" id="KW-1185">Reference proteome</keyword>
<dbReference type="SUPFAM" id="SSF51726">
    <property type="entry name" value="UROD/MetE-like"/>
    <property type="match status" value="1"/>
</dbReference>
<dbReference type="InterPro" id="IPR038071">
    <property type="entry name" value="UROD/MetE-like_sf"/>
</dbReference>
<name>C4V5U0_9FIRM</name>
<dbReference type="OrthoDB" id="7375127at2"/>
<dbReference type="STRING" id="638302.HMPREF0908_2090"/>
<reference evidence="2 3" key="1">
    <citation type="submission" date="2009-04" db="EMBL/GenBank/DDBJ databases">
        <authorList>
            <person name="Qin X."/>
            <person name="Bachman B."/>
            <person name="Battles P."/>
            <person name="Bell A."/>
            <person name="Bess C."/>
            <person name="Bickham C."/>
            <person name="Chaboub L."/>
            <person name="Chen D."/>
            <person name="Coyle M."/>
            <person name="Deiros D.R."/>
            <person name="Dinh H."/>
            <person name="Forbes L."/>
            <person name="Fowler G."/>
            <person name="Francisco L."/>
            <person name="Fu Q."/>
            <person name="Gubbala S."/>
            <person name="Hale W."/>
            <person name="Han Y."/>
            <person name="Hemphill L."/>
            <person name="Highlander S.K."/>
            <person name="Hirani K."/>
            <person name="Hogues M."/>
            <person name="Jackson L."/>
            <person name="Jakkamsetti A."/>
            <person name="Javaid M."/>
            <person name="Jiang H."/>
            <person name="Korchina V."/>
            <person name="Kovar C."/>
            <person name="Lara F."/>
            <person name="Lee S."/>
            <person name="Mata R."/>
            <person name="Mathew T."/>
            <person name="Moen C."/>
            <person name="Morales K."/>
            <person name="Munidasa M."/>
            <person name="Nazareth L."/>
            <person name="Ngo R."/>
            <person name="Nguyen L."/>
            <person name="Okwuonu G."/>
            <person name="Ongeri F."/>
            <person name="Patil S."/>
            <person name="Petrosino J."/>
            <person name="Pham C."/>
            <person name="Pham P."/>
            <person name="Pu L.-L."/>
            <person name="Puazo M."/>
            <person name="Raj R."/>
            <person name="Reid J."/>
            <person name="Rouhana J."/>
            <person name="Saada N."/>
            <person name="Shang Y."/>
            <person name="Simmons D."/>
            <person name="Thornton R."/>
            <person name="Warren J."/>
            <person name="Weissenberger G."/>
            <person name="Zhang J."/>
            <person name="Zhang L."/>
            <person name="Zhou C."/>
            <person name="Zhu D."/>
            <person name="Muzny D."/>
            <person name="Worley K."/>
            <person name="Gibbs R."/>
        </authorList>
    </citation>
    <scope>NUCLEOTIDE SEQUENCE [LARGE SCALE GENOMIC DNA]</scope>
    <source>
        <strain evidence="2 3">ATCC 43531</strain>
    </source>
</reference>
<dbReference type="GO" id="GO:0004853">
    <property type="term" value="F:uroporphyrinogen decarboxylase activity"/>
    <property type="evidence" value="ECO:0007669"/>
    <property type="project" value="InterPro"/>
</dbReference>
<gene>
    <name evidence="2" type="ORF">HMPREF0908_2090</name>
</gene>
<feature type="domain" description="Uroporphyrinogen decarboxylase (URO-D)" evidence="1">
    <location>
        <begin position="77"/>
        <end position="332"/>
    </location>
</feature>
<dbReference type="PANTHER" id="PTHR47099">
    <property type="entry name" value="METHYLCOBAMIDE:COM METHYLTRANSFERASE MTBA"/>
    <property type="match status" value="1"/>
</dbReference>
<dbReference type="HOGENOM" id="CLU_040933_1_1_9"/>
<dbReference type="eggNOG" id="COG0407">
    <property type="taxonomic scope" value="Bacteria"/>
</dbReference>
<accession>C4V5U0</accession>
<dbReference type="Gene3D" id="3.20.20.210">
    <property type="match status" value="1"/>
</dbReference>
<evidence type="ECO:0000313" key="2">
    <source>
        <dbReference type="EMBL" id="EEQ47788.1"/>
    </source>
</evidence>
<dbReference type="InterPro" id="IPR000257">
    <property type="entry name" value="Uroporphyrinogen_deCOase"/>
</dbReference>
<comment type="caution">
    <text evidence="2">The sequence shown here is derived from an EMBL/GenBank/DDBJ whole genome shotgun (WGS) entry which is preliminary data.</text>
</comment>
<dbReference type="Proteomes" id="UP000005309">
    <property type="component" value="Unassembled WGS sequence"/>
</dbReference>
<organism evidence="2 3">
    <name type="scientific">Selenomonas flueggei ATCC 43531</name>
    <dbReference type="NCBI Taxonomy" id="638302"/>
    <lineage>
        <taxon>Bacteria</taxon>
        <taxon>Bacillati</taxon>
        <taxon>Bacillota</taxon>
        <taxon>Negativicutes</taxon>
        <taxon>Selenomonadales</taxon>
        <taxon>Selenomonadaceae</taxon>
        <taxon>Selenomonas</taxon>
    </lineage>
</organism>
<dbReference type="RefSeq" id="WP_006691214.1">
    <property type="nucleotide sequence ID" value="NZ_GG694008.1"/>
</dbReference>
<dbReference type="GO" id="GO:0006779">
    <property type="term" value="P:porphyrin-containing compound biosynthetic process"/>
    <property type="evidence" value="ECO:0007669"/>
    <property type="project" value="InterPro"/>
</dbReference>
<evidence type="ECO:0000259" key="1">
    <source>
        <dbReference type="Pfam" id="PF01208"/>
    </source>
</evidence>
<sequence>MAQSKKELVLSAMDRREVERVPSGFWFHFLADEIHADAYADPRLEQTLLDGELRYIDGFQPDFVKIMTDGFFSYPNPVVQTARTAKELAKVQPLPDDHPFFTRQIAYAKEITKRYGNEVATFYNLFCAGTTVKFMQPGTLAEDEAFLAQLVREDAAAVRAAFDVISGDLAKLARRIIAEAGVTGIYFSLQNLIGEGASRAVYEEVFAPGEKEILRAANAASSYNILHICGYAGHRNALDWYRDYDVKTINWAAVVEGVPLEEGRKIFPQHALLGGFGNLASDVLYRGTQEEITSETQRILDAAGRTGILLGADCTVPRDIDWKHFDWVRDAAGSR</sequence>
<dbReference type="EMBL" id="ACLA01000033">
    <property type="protein sequence ID" value="EEQ47788.1"/>
    <property type="molecule type" value="Genomic_DNA"/>
</dbReference>
<protein>
    <recommendedName>
        <fullName evidence="1">Uroporphyrinogen decarboxylase (URO-D) domain-containing protein</fullName>
    </recommendedName>
</protein>
<proteinExistence type="predicted"/>